<feature type="compositionally biased region" description="Polar residues" evidence="1">
    <location>
        <begin position="153"/>
        <end position="163"/>
    </location>
</feature>
<dbReference type="EMBL" id="BDIP01000374">
    <property type="protein sequence ID" value="GIQ81368.1"/>
    <property type="molecule type" value="Genomic_DNA"/>
</dbReference>
<dbReference type="Proteomes" id="UP000265618">
    <property type="component" value="Unassembled WGS sequence"/>
</dbReference>
<protein>
    <submittedName>
        <fullName evidence="2">Uncharacterized protein</fullName>
    </submittedName>
</protein>
<feature type="compositionally biased region" description="Basic and acidic residues" evidence="1">
    <location>
        <begin position="87"/>
        <end position="100"/>
    </location>
</feature>
<proteinExistence type="predicted"/>
<comment type="caution">
    <text evidence="2">The sequence shown here is derived from an EMBL/GenBank/DDBJ whole genome shotgun (WGS) entry which is preliminary data.</text>
</comment>
<name>A0A9K3CS06_9EUKA</name>
<accession>A0A9K3CS06</accession>
<sequence>MHLTSSFVNRANAHLVSLGVHTVAEPSVPHAVGRYVLERFCYDVLIVVGSKAEVMDAVHRLRQLERDLAVSSSSVIGVTDTLPGGKGECDGSQGERERDTVPGITSDAMVREAERDAGVFLIRRRCFEAMLVKQLKRAHKWNILKETQRRTGAPTTGSNSTRGGSEKVSRDVSVQDGLGIVSGSVSRAASFDSTLPTGPIGTIGTIGSGGGGAKKRVRGSVTMEGERDGDSETGAHLLDKLWDYHM</sequence>
<evidence type="ECO:0000313" key="2">
    <source>
        <dbReference type="EMBL" id="GIQ81368.1"/>
    </source>
</evidence>
<feature type="region of interest" description="Disordered" evidence="1">
    <location>
        <begin position="81"/>
        <end position="100"/>
    </location>
</feature>
<gene>
    <name evidence="2" type="ORF">KIPB_002316</name>
</gene>
<feature type="region of interest" description="Disordered" evidence="1">
    <location>
        <begin position="146"/>
        <end position="173"/>
    </location>
</feature>
<feature type="region of interest" description="Disordered" evidence="1">
    <location>
        <begin position="191"/>
        <end position="233"/>
    </location>
</feature>
<evidence type="ECO:0000256" key="1">
    <source>
        <dbReference type="SAM" id="MobiDB-lite"/>
    </source>
</evidence>
<dbReference type="AlphaFoldDB" id="A0A9K3CS06"/>
<organism evidence="2 3">
    <name type="scientific">Kipferlia bialata</name>
    <dbReference type="NCBI Taxonomy" id="797122"/>
    <lineage>
        <taxon>Eukaryota</taxon>
        <taxon>Metamonada</taxon>
        <taxon>Carpediemonas-like organisms</taxon>
        <taxon>Kipferlia</taxon>
    </lineage>
</organism>
<evidence type="ECO:0000313" key="3">
    <source>
        <dbReference type="Proteomes" id="UP000265618"/>
    </source>
</evidence>
<keyword evidence="3" id="KW-1185">Reference proteome</keyword>
<reference evidence="2 3" key="1">
    <citation type="journal article" date="2018" name="PLoS ONE">
        <title>The draft genome of Kipferlia bialata reveals reductive genome evolution in fornicate parasites.</title>
        <authorList>
            <person name="Tanifuji G."/>
            <person name="Takabayashi S."/>
            <person name="Kume K."/>
            <person name="Takagi M."/>
            <person name="Nakayama T."/>
            <person name="Kamikawa R."/>
            <person name="Inagaki Y."/>
            <person name="Hashimoto T."/>
        </authorList>
    </citation>
    <scope>NUCLEOTIDE SEQUENCE [LARGE SCALE GENOMIC DNA]</scope>
    <source>
        <strain evidence="2">NY0173</strain>
    </source>
</reference>